<organism evidence="11 12">
    <name type="scientific">Ostreococcus lucimarinus (strain CCE9901)</name>
    <dbReference type="NCBI Taxonomy" id="436017"/>
    <lineage>
        <taxon>Eukaryota</taxon>
        <taxon>Viridiplantae</taxon>
        <taxon>Chlorophyta</taxon>
        <taxon>Mamiellophyceae</taxon>
        <taxon>Mamiellales</taxon>
        <taxon>Bathycoccaceae</taxon>
        <taxon>Ostreococcus</taxon>
    </lineage>
</organism>
<name>A4RRP5_OSTLU</name>
<dbReference type="Gene3D" id="1.20.990.10">
    <property type="entry name" value="NADPH-cytochrome p450 Reductase, Chain A, domain 3"/>
    <property type="match status" value="1"/>
</dbReference>
<dbReference type="InterPro" id="IPR017938">
    <property type="entry name" value="Riboflavin_synthase-like_b-brl"/>
</dbReference>
<dbReference type="EMBL" id="CP000581">
    <property type="protein sequence ID" value="ABO94228.1"/>
    <property type="molecule type" value="Genomic_DNA"/>
</dbReference>
<dbReference type="HOGENOM" id="CLU_001570_17_3_1"/>
<evidence type="ECO:0000259" key="9">
    <source>
        <dbReference type="PROSITE" id="PS50902"/>
    </source>
</evidence>
<proteinExistence type="predicted"/>
<dbReference type="SUPFAM" id="SSF52343">
    <property type="entry name" value="Ferredoxin reductase-like, C-terminal NADP-linked domain"/>
    <property type="match status" value="1"/>
</dbReference>
<reference evidence="11 12" key="1">
    <citation type="journal article" date="2007" name="Proc. Natl. Acad. Sci. U.S.A.">
        <title>The tiny eukaryote Ostreococcus provides genomic insights into the paradox of plankton speciation.</title>
        <authorList>
            <person name="Palenik B."/>
            <person name="Grimwood J."/>
            <person name="Aerts A."/>
            <person name="Rouze P."/>
            <person name="Salamov A."/>
            <person name="Putnam N."/>
            <person name="Dupont C."/>
            <person name="Jorgensen R."/>
            <person name="Derelle E."/>
            <person name="Rombauts S."/>
            <person name="Zhou K."/>
            <person name="Otillar R."/>
            <person name="Merchant S.S."/>
            <person name="Podell S."/>
            <person name="Gaasterland T."/>
            <person name="Napoli C."/>
            <person name="Gendler K."/>
            <person name="Manuell A."/>
            <person name="Tai V."/>
            <person name="Vallon O."/>
            <person name="Piganeau G."/>
            <person name="Jancek S."/>
            <person name="Heijde M."/>
            <person name="Jabbari K."/>
            <person name="Bowler C."/>
            <person name="Lohr M."/>
            <person name="Robbens S."/>
            <person name="Werner G."/>
            <person name="Dubchak I."/>
            <person name="Pazour G.J."/>
            <person name="Ren Q."/>
            <person name="Paulsen I."/>
            <person name="Delwiche C."/>
            <person name="Schmutz J."/>
            <person name="Rokhsar D."/>
            <person name="Van de Peer Y."/>
            <person name="Moreau H."/>
            <person name="Grigoriev I.V."/>
        </authorList>
    </citation>
    <scope>NUCLEOTIDE SEQUENCE [LARGE SCALE GENOMIC DNA]</scope>
    <source>
        <strain evidence="11 12">CCE9901</strain>
    </source>
</reference>
<evidence type="ECO:0000256" key="4">
    <source>
        <dbReference type="ARBA" id="ARBA00022643"/>
    </source>
</evidence>
<dbReference type="PRINTS" id="PR00369">
    <property type="entry name" value="FLAVODOXIN"/>
</dbReference>
<dbReference type="Gene3D" id="3.40.50.80">
    <property type="entry name" value="Nucleotide-binding domain of ferredoxin-NADP reductase (FNR) module"/>
    <property type="match status" value="1"/>
</dbReference>
<evidence type="ECO:0000256" key="1">
    <source>
        <dbReference type="ARBA" id="ARBA00001917"/>
    </source>
</evidence>
<dbReference type="Gramene" id="ABO94228">
    <property type="protein sequence ID" value="ABO94228"/>
    <property type="gene ID" value="OSTLU_44507"/>
</dbReference>
<dbReference type="Pfam" id="PF00175">
    <property type="entry name" value="NAD_binding_1"/>
    <property type="match status" value="1"/>
</dbReference>
<feature type="domain" description="Flavodoxin-like" evidence="9">
    <location>
        <begin position="1"/>
        <end position="111"/>
    </location>
</feature>
<dbReference type="eggNOG" id="KOG1158">
    <property type="taxonomic scope" value="Eukaryota"/>
</dbReference>
<accession>A4RRP5</accession>
<dbReference type="GO" id="GO:0005829">
    <property type="term" value="C:cytosol"/>
    <property type="evidence" value="ECO:0007669"/>
    <property type="project" value="TreeGrafter"/>
</dbReference>
<dbReference type="InterPro" id="IPR039261">
    <property type="entry name" value="FNR_nucleotide-bd"/>
</dbReference>
<dbReference type="RefSeq" id="XP_001415936.1">
    <property type="nucleotide sequence ID" value="XM_001415899.2"/>
</dbReference>
<evidence type="ECO:0000256" key="8">
    <source>
        <dbReference type="ARBA" id="ARBA00023797"/>
    </source>
</evidence>
<evidence type="ECO:0000256" key="7">
    <source>
        <dbReference type="ARBA" id="ARBA00023002"/>
    </source>
</evidence>
<evidence type="ECO:0000313" key="11">
    <source>
        <dbReference type="EMBL" id="ABO94228.1"/>
    </source>
</evidence>
<keyword evidence="7" id="KW-0560">Oxidoreductase</keyword>
<dbReference type="PRINTS" id="PR00371">
    <property type="entry name" value="FPNCR"/>
</dbReference>
<dbReference type="PANTHER" id="PTHR19384:SF17">
    <property type="entry name" value="NADPH--CYTOCHROME P450 REDUCTASE"/>
    <property type="match status" value="1"/>
</dbReference>
<dbReference type="Pfam" id="PF00258">
    <property type="entry name" value="Flavodoxin_1"/>
    <property type="match status" value="1"/>
</dbReference>
<dbReference type="GO" id="GO:0010181">
    <property type="term" value="F:FMN binding"/>
    <property type="evidence" value="ECO:0007669"/>
    <property type="project" value="InterPro"/>
</dbReference>
<dbReference type="InterPro" id="IPR003097">
    <property type="entry name" value="CysJ-like_FAD-binding"/>
</dbReference>
<gene>
    <name evidence="11" type="ORF">OSTLU_44507</name>
</gene>
<dbReference type="STRING" id="436017.A4RRP5"/>
<sequence>MHAEDALVAETGCCVFLQSTYGDGEPTDTSSDFVYWARDCASDGRMPDLLENVTFSVFGLGNRCYEQFNAAAKMVHKALVDLGAQPLLKLHLGDDDQCLEQDFENWIEAFWPAFEAKFGLHSDGGDEELPRYDVIIMRGSDGERAAASQAAKYEKEHSNTRVAPTAAKPYLSSVKVVRELFSKDADRSCVHVEFDISGSSVQYKTGDHLGVFAENGKDVTKRVAKALKLDVDEVFRLVKPSGAPASLAEPFATPMTVGDAIARYADVLTPPRKQALAALASVASGKDAEKLAFLASPAGKDEFAKYITKPHRSLLEVMEDYSSAVPDIGLFFGAVAPRLAARFYSISSSPAANKNVVTATVAVVKEKVFTGRMHEGVASTFLQRAAEGQKIPIFVRTSTFRLPTNPEAPVIMIGPGTGYAPFRGFLQERTALQASGAKLGPAMLFFGCRNKDRDFIYEAEMQTALREGVITDLDVAFSRDGPKKVYVQDKIIEKASTVYPIVKGTVGKNEGAVFICGDAKNMAKDVNKALLSVLMREGDYAAHEAEEILRRLKAEFRYHQDVW</sequence>
<dbReference type="InterPro" id="IPR001433">
    <property type="entry name" value="OxRdtase_FAD/NAD-bd"/>
</dbReference>
<keyword evidence="12" id="KW-1185">Reference proteome</keyword>
<dbReference type="InterPro" id="IPR029039">
    <property type="entry name" value="Flavoprotein-like_sf"/>
</dbReference>
<dbReference type="OMA" id="MTPTRIH"/>
<feature type="domain" description="FAD-binding FR-type" evidence="10">
    <location>
        <begin position="167"/>
        <end position="403"/>
    </location>
</feature>
<feature type="non-terminal residue" evidence="11">
    <location>
        <position position="563"/>
    </location>
</feature>
<dbReference type="InterPro" id="IPR023173">
    <property type="entry name" value="NADPH_Cyt_P450_Rdtase_alpha"/>
</dbReference>
<dbReference type="InterPro" id="IPR008254">
    <property type="entry name" value="Flavodoxin/NO_synth"/>
</dbReference>
<keyword evidence="3" id="KW-0285">Flavoprotein</keyword>
<dbReference type="GeneID" id="4999510"/>
<dbReference type="InterPro" id="IPR001709">
    <property type="entry name" value="Flavoprot_Pyr_Nucl_cyt_Rdtase"/>
</dbReference>
<dbReference type="InterPro" id="IPR017927">
    <property type="entry name" value="FAD-bd_FR_type"/>
</dbReference>
<evidence type="ECO:0000256" key="5">
    <source>
        <dbReference type="ARBA" id="ARBA00022827"/>
    </source>
</evidence>
<dbReference type="AlphaFoldDB" id="A4RRP5"/>
<dbReference type="SUPFAM" id="SSF63380">
    <property type="entry name" value="Riboflavin synthase domain-like"/>
    <property type="match status" value="1"/>
</dbReference>
<dbReference type="Proteomes" id="UP000001568">
    <property type="component" value="Chromosome 1"/>
</dbReference>
<dbReference type="Pfam" id="PF00667">
    <property type="entry name" value="FAD_binding_1"/>
    <property type="match status" value="1"/>
</dbReference>
<comment type="cofactor">
    <cofactor evidence="1">
        <name>FMN</name>
        <dbReference type="ChEBI" id="CHEBI:58210"/>
    </cofactor>
</comment>
<dbReference type="PROSITE" id="PS51384">
    <property type="entry name" value="FAD_FR"/>
    <property type="match status" value="1"/>
</dbReference>
<dbReference type="FunFam" id="3.40.50.80:FF:000001">
    <property type="entry name" value="NADPH--cytochrome P450 reductase 1"/>
    <property type="match status" value="1"/>
</dbReference>
<dbReference type="EC" id="1.6.2.4" evidence="8"/>
<dbReference type="PROSITE" id="PS50902">
    <property type="entry name" value="FLAVODOXIN_LIKE"/>
    <property type="match status" value="1"/>
</dbReference>
<dbReference type="KEGG" id="olu:OSTLU_44507"/>
<dbReference type="GO" id="GO:0003958">
    <property type="term" value="F:NADPH-hemoprotein reductase activity"/>
    <property type="evidence" value="ECO:0007669"/>
    <property type="project" value="UniProtKB-EC"/>
</dbReference>
<evidence type="ECO:0000256" key="6">
    <source>
        <dbReference type="ARBA" id="ARBA00022857"/>
    </source>
</evidence>
<keyword evidence="5" id="KW-0274">FAD</keyword>
<evidence type="ECO:0000256" key="3">
    <source>
        <dbReference type="ARBA" id="ARBA00022630"/>
    </source>
</evidence>
<evidence type="ECO:0000259" key="10">
    <source>
        <dbReference type="PROSITE" id="PS51384"/>
    </source>
</evidence>
<dbReference type="Gene3D" id="3.40.50.360">
    <property type="match status" value="1"/>
</dbReference>
<evidence type="ECO:0000256" key="2">
    <source>
        <dbReference type="ARBA" id="ARBA00001974"/>
    </source>
</evidence>
<dbReference type="Gene3D" id="2.40.30.10">
    <property type="entry name" value="Translation factors"/>
    <property type="match status" value="1"/>
</dbReference>
<keyword evidence="6" id="KW-0521">NADP</keyword>
<dbReference type="GO" id="GO:0050660">
    <property type="term" value="F:flavin adenine dinucleotide binding"/>
    <property type="evidence" value="ECO:0007669"/>
    <property type="project" value="TreeGrafter"/>
</dbReference>
<dbReference type="PANTHER" id="PTHR19384">
    <property type="entry name" value="NITRIC OXIDE SYNTHASE-RELATED"/>
    <property type="match status" value="1"/>
</dbReference>
<protein>
    <recommendedName>
        <fullName evidence="8">NADPH--hemoprotein reductase</fullName>
        <ecNumber evidence="8">1.6.2.4</ecNumber>
    </recommendedName>
</protein>
<dbReference type="OrthoDB" id="1856718at2759"/>
<keyword evidence="4" id="KW-0288">FMN</keyword>
<dbReference type="InterPro" id="IPR001094">
    <property type="entry name" value="Flavdoxin-like"/>
</dbReference>
<evidence type="ECO:0000313" key="12">
    <source>
        <dbReference type="Proteomes" id="UP000001568"/>
    </source>
</evidence>
<dbReference type="SUPFAM" id="SSF52218">
    <property type="entry name" value="Flavoproteins"/>
    <property type="match status" value="1"/>
</dbReference>
<comment type="cofactor">
    <cofactor evidence="2">
        <name>FAD</name>
        <dbReference type="ChEBI" id="CHEBI:57692"/>
    </cofactor>
</comment>